<dbReference type="EMBL" id="FTNT01000003">
    <property type="protein sequence ID" value="SIR89062.1"/>
    <property type="molecule type" value="Genomic_DNA"/>
</dbReference>
<evidence type="ECO:0000313" key="1">
    <source>
        <dbReference type="EMBL" id="SIR89062.1"/>
    </source>
</evidence>
<dbReference type="AlphaFoldDB" id="A0A1N7ELX7"/>
<dbReference type="STRING" id="1344003.SAMN05445060_1450"/>
<reference evidence="1 2" key="1">
    <citation type="submission" date="2017-01" db="EMBL/GenBank/DDBJ databases">
        <authorList>
            <person name="Mah S.A."/>
            <person name="Swanson W.J."/>
            <person name="Moy G.W."/>
            <person name="Vacquier V.D."/>
        </authorList>
    </citation>
    <scope>NUCLEOTIDE SEQUENCE [LARGE SCALE GENOMIC DNA]</scope>
    <source>
        <strain evidence="1 2">CPCC 203464</strain>
    </source>
</reference>
<organism evidence="1 2">
    <name type="scientific">Williamsia sterculiae</name>
    <dbReference type="NCBI Taxonomy" id="1344003"/>
    <lineage>
        <taxon>Bacteria</taxon>
        <taxon>Bacillati</taxon>
        <taxon>Actinomycetota</taxon>
        <taxon>Actinomycetes</taxon>
        <taxon>Mycobacteriales</taxon>
        <taxon>Nocardiaceae</taxon>
        <taxon>Williamsia</taxon>
    </lineage>
</organism>
<name>A0A1N7ELX7_9NOCA</name>
<proteinExistence type="predicted"/>
<protein>
    <submittedName>
        <fullName evidence="1">Uncharacterized protein</fullName>
    </submittedName>
</protein>
<evidence type="ECO:0000313" key="2">
    <source>
        <dbReference type="Proteomes" id="UP000186218"/>
    </source>
</evidence>
<accession>A0A1N7ELX7</accession>
<dbReference type="Proteomes" id="UP000186218">
    <property type="component" value="Unassembled WGS sequence"/>
</dbReference>
<sequence length="124" mass="13689">MSGRPARRSDPFAGPAAGYSYAVAHADQLEPDTTEGVWTVVTRTSTYLLDFDEMTLLRAPGVGSSDDESWAISQLRRDSEDIPLLGVKSCRVGESAQFWVRATDDPDVRTWRITTPVVSIERIS</sequence>
<gene>
    <name evidence="1" type="ORF">SAMN05445060_1450</name>
</gene>
<keyword evidence="2" id="KW-1185">Reference proteome</keyword>